<reference evidence="3 4" key="2">
    <citation type="journal article" date="2023" name="Nat. Microbiol.">
        <title>CryoEM reveals that ribosomes in microsporidian spores are locked in a dimeric hibernating state.</title>
        <authorList>
            <person name="McLaren M."/>
            <person name="Conners R."/>
            <person name="Isupov M.N."/>
            <person name="Gil-Diez P."/>
            <person name="Gambelli L."/>
            <person name="Gold V.A.M."/>
            <person name="Walter A."/>
            <person name="Connell S.R."/>
            <person name="Williams B."/>
            <person name="Daum B."/>
        </authorList>
    </citation>
    <scope>STRUCTURE BY ELECTRON MICROSCOPY (2.79 ANGSTROMS)</scope>
</reference>
<dbReference type="HOGENOM" id="CLU_129464_0_0_1"/>
<dbReference type="AlphaFoldDB" id="S7W5S3"/>
<keyword evidence="1" id="KW-0687">Ribonucleoprotein</keyword>
<dbReference type="GO" id="GO:0002181">
    <property type="term" value="P:cytoplasmic translation"/>
    <property type="evidence" value="ECO:0007669"/>
    <property type="project" value="TreeGrafter"/>
</dbReference>
<dbReference type="PDB" id="7QCA">
    <property type="method" value="EM"/>
    <property type="resolution" value="2.79 A"/>
    <property type="chains" value="LE0=1-171"/>
</dbReference>
<keyword evidence="2" id="KW-1185">Reference proteome</keyword>
<dbReference type="GO" id="GO:0022625">
    <property type="term" value="C:cytosolic large ribosomal subunit"/>
    <property type="evidence" value="ECO:0007669"/>
    <property type="project" value="TreeGrafter"/>
</dbReference>
<dbReference type="PDB" id="8P5D">
    <property type="method" value="EM"/>
    <property type="resolution" value="10.80 A"/>
    <property type="chains" value="LE0=1-171"/>
</dbReference>
<evidence type="ECO:0000313" key="2">
    <source>
        <dbReference type="Proteomes" id="UP000014978"/>
    </source>
</evidence>
<evidence type="ECO:0007829" key="4">
    <source>
        <dbReference type="PDB" id="8P5D"/>
    </source>
</evidence>
<dbReference type="InterPro" id="IPR008991">
    <property type="entry name" value="Translation_prot_SH3-like_sf"/>
</dbReference>
<organism evidence="1 2">
    <name type="scientific">Spraguea lophii (strain 42_110)</name>
    <name type="common">Microsporidian parasite</name>
    <dbReference type="NCBI Taxonomy" id="1358809"/>
    <lineage>
        <taxon>Eukaryota</taxon>
        <taxon>Fungi</taxon>
        <taxon>Fungi incertae sedis</taxon>
        <taxon>Microsporidia</taxon>
        <taxon>Spragueidae</taxon>
        <taxon>Spraguea</taxon>
    </lineage>
</organism>
<gene>
    <name evidence="1" type="ORF">SLOPH_2210</name>
</gene>
<sequence>MQSERQQRLNISNIKNYYTADDIPAFAEKLLELHKPAPIELRTDLVQGNVVVVLEGEYASYRVVYLSRTEDNKALCMGLPSINGIGLFEIDERFLLRTSIVLDIRLDKKYRAKESKRSFKKFNTKEKVLTKEENDIEELLLKEIENEKFMKKYFETPYEINNTVDFYEINH</sequence>
<keyword evidence="1" id="KW-0689">Ribosomal protein</keyword>
<name>S7W5S3_SPRLO</name>
<proteinExistence type="evidence at protein level"/>
<dbReference type="GO" id="GO:0003723">
    <property type="term" value="F:RNA binding"/>
    <property type="evidence" value="ECO:0007669"/>
    <property type="project" value="TreeGrafter"/>
</dbReference>
<protein>
    <submittedName>
        <fullName evidence="1">60S ribosomal protein L6</fullName>
    </submittedName>
</protein>
<comment type="caution">
    <text evidence="1">The sequence shown here is derived from an EMBL/GenBank/DDBJ whole genome shotgun (WGS) entry which is preliminary data.</text>
</comment>
<dbReference type="GO" id="GO:0000027">
    <property type="term" value="P:ribosomal large subunit assembly"/>
    <property type="evidence" value="ECO:0007669"/>
    <property type="project" value="TreeGrafter"/>
</dbReference>
<evidence type="ECO:0000313" key="1">
    <source>
        <dbReference type="EMBL" id="EPR78126.1"/>
    </source>
</evidence>
<dbReference type="OrthoDB" id="2436667at2759"/>
<dbReference type="InterPro" id="IPR000915">
    <property type="entry name" value="60S_ribosomal_eL6"/>
</dbReference>
<dbReference type="SUPFAM" id="SSF50104">
    <property type="entry name" value="Translation proteins SH3-like domain"/>
    <property type="match status" value="1"/>
</dbReference>
<reference evidence="2" key="1">
    <citation type="journal article" date="2013" name="PLoS Genet.">
        <title>The genome of Spraguea lophii and the basis of host-microsporidian interactions.</title>
        <authorList>
            <person name="Campbell S.E."/>
            <person name="Williams T.A."/>
            <person name="Yousuf A."/>
            <person name="Soanes D.M."/>
            <person name="Paszkiewicz K.H."/>
            <person name="Williams B.A.P."/>
        </authorList>
    </citation>
    <scope>NUCLEOTIDE SEQUENCE [LARGE SCALE GENOMIC DNA]</scope>
    <source>
        <strain evidence="2">42_110</strain>
    </source>
</reference>
<dbReference type="PANTHER" id="PTHR10715:SF0">
    <property type="entry name" value="LARGE RIBOSOMAL SUBUNIT PROTEIN EL6"/>
    <property type="match status" value="1"/>
</dbReference>
<dbReference type="PANTHER" id="PTHR10715">
    <property type="entry name" value="60S RIBOSOMAL PROTEIN L6"/>
    <property type="match status" value="1"/>
</dbReference>
<dbReference type="EMBL" id="ATCN01001018">
    <property type="protein sequence ID" value="EPR78126.1"/>
    <property type="molecule type" value="Genomic_DNA"/>
</dbReference>
<dbReference type="VEuPathDB" id="MicrosporidiaDB:SLOPH_2210"/>
<dbReference type="OMA" id="WTTENAV"/>
<dbReference type="EMDB" id="EMD-17448"/>
<dbReference type="Proteomes" id="UP000014978">
    <property type="component" value="Unassembled WGS sequence"/>
</dbReference>
<dbReference type="EMDB" id="EMD-17457"/>
<dbReference type="PDB" id="8P60">
    <property type="method" value="EM"/>
    <property type="resolution" value="14.30 A"/>
    <property type="chains" value="KE0/LE0=1-171"/>
</dbReference>
<dbReference type="InParanoid" id="S7W5S3"/>
<dbReference type="FunCoup" id="S7W5S3">
    <property type="interactions" value="229"/>
</dbReference>
<accession>S7W5S3</accession>
<evidence type="ECO:0007829" key="3">
    <source>
        <dbReference type="PDB" id="7QCA"/>
    </source>
</evidence>
<dbReference type="EMDB" id="EMD-13892"/>
<keyword evidence="3 4" id="KW-0002">3D-structure</keyword>
<dbReference type="STRING" id="1358809.S7W5S3"/>
<dbReference type="GO" id="GO:0003735">
    <property type="term" value="F:structural constituent of ribosome"/>
    <property type="evidence" value="ECO:0007669"/>
    <property type="project" value="InterPro"/>
</dbReference>